<feature type="binding site" evidence="4">
    <location>
        <begin position="224"/>
        <end position="225"/>
    </location>
    <ligand>
        <name>3-amino-2-oxopropyl phosphate</name>
        <dbReference type="ChEBI" id="CHEBI:57279"/>
    </ligand>
</feature>
<evidence type="ECO:0000256" key="2">
    <source>
        <dbReference type="ARBA" id="ARBA00022679"/>
    </source>
</evidence>
<dbReference type="RefSeq" id="WP_010411452.1">
    <property type="nucleotide sequence ID" value="NZ_MCRM02000023.1"/>
</dbReference>
<evidence type="ECO:0000256" key="1">
    <source>
        <dbReference type="ARBA" id="ARBA00022490"/>
    </source>
</evidence>
<protein>
    <recommendedName>
        <fullName evidence="4 5">Pyridoxine 5'-phosphate synthase</fullName>
        <shortName evidence="4">PNP synthase</shortName>
        <ecNumber evidence="4 5">2.6.99.2</ecNumber>
    </recommendedName>
</protein>
<evidence type="ECO:0000256" key="3">
    <source>
        <dbReference type="ARBA" id="ARBA00023096"/>
    </source>
</evidence>
<feature type="active site" description="Proton donor" evidence="4">
    <location>
        <position position="202"/>
    </location>
</feature>
<keyword evidence="3 4" id="KW-0664">Pyridoxine biosynthesis</keyword>
<dbReference type="HAMAP" id="MF_00279">
    <property type="entry name" value="PdxJ"/>
    <property type="match status" value="1"/>
</dbReference>
<feature type="binding site" evidence="4">
    <location>
        <position position="50"/>
    </location>
    <ligand>
        <name>1-deoxy-D-xylulose 5-phosphate</name>
        <dbReference type="ChEBI" id="CHEBI:57792"/>
    </ligand>
</feature>
<comment type="pathway">
    <text evidence="4">Cofactor biosynthesis; pyridoxine 5'-phosphate biosynthesis; pyridoxine 5'-phosphate from D-erythrose 4-phosphate: step 5/5.</text>
</comment>
<dbReference type="NCBIfam" id="TIGR00559">
    <property type="entry name" value="pdxJ"/>
    <property type="match status" value="1"/>
</dbReference>
<dbReference type="CDD" id="cd00003">
    <property type="entry name" value="PNPsynthase"/>
    <property type="match status" value="1"/>
</dbReference>
<dbReference type="NCBIfam" id="NF003626">
    <property type="entry name" value="PRK05265.1-4"/>
    <property type="match status" value="1"/>
</dbReference>
<feature type="binding site" evidence="4">
    <location>
        <position position="109"/>
    </location>
    <ligand>
        <name>1-deoxy-D-xylulose 5-phosphate</name>
        <dbReference type="ChEBI" id="CHEBI:57792"/>
    </ligand>
</feature>
<dbReference type="InterPro" id="IPR004569">
    <property type="entry name" value="PyrdxlP_synth_PdxJ"/>
</dbReference>
<dbReference type="InterPro" id="IPR013785">
    <property type="entry name" value="Aldolase_TIM"/>
</dbReference>
<keyword evidence="2 4" id="KW-0808">Transferase</keyword>
<feature type="active site" description="Proton acceptor" evidence="4">
    <location>
        <position position="43"/>
    </location>
</feature>
<feature type="binding site" evidence="4">
    <location>
        <position position="7"/>
    </location>
    <ligand>
        <name>3-amino-2-oxopropyl phosphate</name>
        <dbReference type="ChEBI" id="CHEBI:57279"/>
    </ligand>
</feature>
<feature type="binding site" evidence="4">
    <location>
        <position position="18"/>
    </location>
    <ligand>
        <name>3-amino-2-oxopropyl phosphate</name>
        <dbReference type="ChEBI" id="CHEBI:57279"/>
    </ligand>
</feature>
<evidence type="ECO:0000313" key="6">
    <source>
        <dbReference type="EMBL" id="PNV73376.1"/>
    </source>
</evidence>
<dbReference type="EMBL" id="MCRM02000023">
    <property type="protein sequence ID" value="PNV73376.1"/>
    <property type="molecule type" value="Genomic_DNA"/>
</dbReference>
<evidence type="ECO:0000256" key="5">
    <source>
        <dbReference type="NCBIfam" id="TIGR00559"/>
    </source>
</evidence>
<feature type="binding site" evidence="4">
    <location>
        <position position="203"/>
    </location>
    <ligand>
        <name>3-amino-2-oxopropyl phosphate</name>
        <dbReference type="ChEBI" id="CHEBI:57279"/>
    </ligand>
</feature>
<evidence type="ECO:0000256" key="4">
    <source>
        <dbReference type="HAMAP-Rule" id="MF_00279"/>
    </source>
</evidence>
<comment type="catalytic activity">
    <reaction evidence="4">
        <text>3-amino-2-oxopropyl phosphate + 1-deoxy-D-xylulose 5-phosphate = pyridoxine 5'-phosphate + phosphate + 2 H2O + H(+)</text>
        <dbReference type="Rhea" id="RHEA:15265"/>
        <dbReference type="ChEBI" id="CHEBI:15377"/>
        <dbReference type="ChEBI" id="CHEBI:15378"/>
        <dbReference type="ChEBI" id="CHEBI:43474"/>
        <dbReference type="ChEBI" id="CHEBI:57279"/>
        <dbReference type="ChEBI" id="CHEBI:57792"/>
        <dbReference type="ChEBI" id="CHEBI:58589"/>
        <dbReference type="EC" id="2.6.99.2"/>
    </reaction>
</comment>
<dbReference type="EC" id="2.6.99.2" evidence="4 5"/>
<comment type="function">
    <text evidence="4">Catalyzes the complicated ring closure reaction between the two acyclic compounds 1-deoxy-D-xylulose-5-phosphate (DXP) and 3-amino-2-oxopropyl phosphate (1-amino-acetone-3-phosphate or AAP) to form pyridoxine 5'-phosphate (PNP) and inorganic phosphate.</text>
</comment>
<dbReference type="PANTHER" id="PTHR30456:SF0">
    <property type="entry name" value="PYRIDOXINE 5'-PHOSPHATE SYNTHASE"/>
    <property type="match status" value="1"/>
</dbReference>
<dbReference type="Gene3D" id="3.20.20.70">
    <property type="entry name" value="Aldolase class I"/>
    <property type="match status" value="1"/>
</dbReference>
<comment type="similarity">
    <text evidence="4">Belongs to the PNP synthase family.</text>
</comment>
<dbReference type="Pfam" id="PF03740">
    <property type="entry name" value="PdxJ"/>
    <property type="match status" value="1"/>
</dbReference>
<dbReference type="PANTHER" id="PTHR30456">
    <property type="entry name" value="PYRIDOXINE 5'-PHOSPHATE SYNTHASE"/>
    <property type="match status" value="1"/>
</dbReference>
<evidence type="ECO:0000313" key="7">
    <source>
        <dbReference type="Proteomes" id="UP000094669"/>
    </source>
</evidence>
<name>A0ABX4YES5_9LEPT</name>
<reference evidence="6" key="1">
    <citation type="submission" date="2018-01" db="EMBL/GenBank/DDBJ databases">
        <title>Genomic characterization of Leptospira inadai serogroup Lyme isolated from captured rat in Brazil and comparative analysis with human reference strain.</title>
        <authorList>
            <person name="Moreno L.Z."/>
            <person name="Loureiro A.P."/>
            <person name="Miraglia F."/>
            <person name="Kremer F.S."/>
            <person name="Eslabao M.R."/>
            <person name="Dellagostin O.A."/>
            <person name="Lilenbaum W."/>
            <person name="Moreno A.M."/>
        </authorList>
    </citation>
    <scope>NUCLEOTIDE SEQUENCE [LARGE SCALE GENOMIC DNA]</scope>
    <source>
        <strain evidence="6">M34/99</strain>
    </source>
</reference>
<accession>A0ABX4YES5</accession>
<dbReference type="Proteomes" id="UP000094669">
    <property type="component" value="Unassembled WGS sequence"/>
</dbReference>
<comment type="subcellular location">
    <subcellularLocation>
        <location evidence="4">Cytoplasm</location>
    </subcellularLocation>
</comment>
<sequence length="251" mass="27924">MTKLSVNVNKVATLRNSRGGNHPDILHISRLILDAGAHGITVHPREDERHIRKSDVFLLKNFLISYNQSKNRKIEYNMEGEPSPRFLDLVLEAKPDQVTLVPVTPGEITSDHGFDLKKDGDALGTYIRKFHDAKIRVSLFVETNLENLKYASDTGTDRVEFYTGPFAMAFDSSREEGEKSFQAYRTAAEALLATGIGINAGHDLDQFNLLLFSKLPGLLEVSIGHRLISYALEVGITESVQAYLKALSPNP</sequence>
<keyword evidence="7" id="KW-1185">Reference proteome</keyword>
<feature type="active site" description="Proton acceptor" evidence="4">
    <location>
        <position position="79"/>
    </location>
</feature>
<comment type="caution">
    <text evidence="6">The sequence shown here is derived from an EMBL/GenBank/DDBJ whole genome shotgun (WGS) entry which is preliminary data.</text>
</comment>
<dbReference type="SUPFAM" id="SSF63892">
    <property type="entry name" value="Pyridoxine 5'-phosphate synthase"/>
    <property type="match status" value="1"/>
</dbReference>
<proteinExistence type="inferred from homology"/>
<gene>
    <name evidence="4" type="primary">pdxJ</name>
    <name evidence="6" type="ORF">BES34_017320</name>
</gene>
<feature type="binding site" evidence="4">
    <location>
        <position position="45"/>
    </location>
    <ligand>
        <name>1-deoxy-D-xylulose 5-phosphate</name>
        <dbReference type="ChEBI" id="CHEBI:57792"/>
    </ligand>
</feature>
<organism evidence="6 7">
    <name type="scientific">Leptospira inadai serovar Lyme</name>
    <dbReference type="NCBI Taxonomy" id="293084"/>
    <lineage>
        <taxon>Bacteria</taxon>
        <taxon>Pseudomonadati</taxon>
        <taxon>Spirochaetota</taxon>
        <taxon>Spirochaetia</taxon>
        <taxon>Leptospirales</taxon>
        <taxon>Leptospiraceae</taxon>
        <taxon>Leptospira</taxon>
    </lineage>
</organism>
<keyword evidence="1 4" id="KW-0963">Cytoplasm</keyword>
<feature type="site" description="Transition state stabilizer" evidence="4">
    <location>
        <position position="160"/>
    </location>
</feature>
<comment type="subunit">
    <text evidence="4">Homooctamer; tetramer of dimers.</text>
</comment>
<dbReference type="InterPro" id="IPR036130">
    <property type="entry name" value="Pyridoxine-5'_phos_synth"/>
</dbReference>
<comment type="caution">
    <text evidence="4">Lacks conserved residue(s) required for the propagation of feature annotation.</text>
</comment>